<organism evidence="2 3">
    <name type="scientific">Halogranum rubrum</name>
    <dbReference type="NCBI Taxonomy" id="553466"/>
    <lineage>
        <taxon>Archaea</taxon>
        <taxon>Methanobacteriati</taxon>
        <taxon>Methanobacteriota</taxon>
        <taxon>Stenosarchaea group</taxon>
        <taxon>Halobacteria</taxon>
        <taxon>Halobacteriales</taxon>
        <taxon>Haloferacaceae</taxon>
    </lineage>
</organism>
<evidence type="ECO:0000259" key="1">
    <source>
        <dbReference type="Pfam" id="PF13480"/>
    </source>
</evidence>
<protein>
    <submittedName>
        <fullName evidence="2">Acetyltransferase (GNAT) domain-containing protein</fullName>
    </submittedName>
</protein>
<sequence length="349" mass="39916">MSISISRIDESESTTWNDYVDRFPGTNPFHRWEGLQTVADYSGCRLHPLVGYNGNQPVALVPLYERSARGRTLVRSPPRLVESFPLGPVFAPPGGMKRRKTERNRTEFVDAVQTWLDEHVDPSYVHIRAGPVVSDVRTFQWNGYDATPFYTYFLDLTPDPDDLLASFSRDARTNVRDAEESGVTVREGDKTDVKRIIRQVERRHHEQDESYPMPVPFVADCYSRLPEGAVRAYVAEMDGEMVSGIVTLETEDVIYRWQGGVKYGGDAPTTDLLDWHIMQAARDRGIEQYDLVGANMRRLCGYKAKFSPEPVVYYNLTRHDRLHQFLTDAQSLADGLVHGFETLRHRVDR</sequence>
<dbReference type="Proteomes" id="UP000199607">
    <property type="component" value="Unassembled WGS sequence"/>
</dbReference>
<dbReference type="Pfam" id="PF13480">
    <property type="entry name" value="Acetyltransf_6"/>
    <property type="match status" value="1"/>
</dbReference>
<dbReference type="SUPFAM" id="SSF55729">
    <property type="entry name" value="Acyl-CoA N-acyltransferases (Nat)"/>
    <property type="match status" value="1"/>
</dbReference>
<accession>A0A1I4GX09</accession>
<dbReference type="InterPro" id="IPR038740">
    <property type="entry name" value="BioF2-like_GNAT_dom"/>
</dbReference>
<dbReference type="InterPro" id="IPR050644">
    <property type="entry name" value="PG_Glycine_Bridge_Synth"/>
</dbReference>
<keyword evidence="3" id="KW-1185">Reference proteome</keyword>
<dbReference type="AlphaFoldDB" id="A0A1I4GX09"/>
<dbReference type="RefSeq" id="WP_089870837.1">
    <property type="nucleotide sequence ID" value="NZ_FOTC01000004.1"/>
</dbReference>
<dbReference type="EMBL" id="FOTC01000004">
    <property type="protein sequence ID" value="SFL34544.1"/>
    <property type="molecule type" value="Genomic_DNA"/>
</dbReference>
<evidence type="ECO:0000313" key="2">
    <source>
        <dbReference type="EMBL" id="SFL34544.1"/>
    </source>
</evidence>
<gene>
    <name evidence="2" type="ORF">SAMN04487950_3469</name>
</gene>
<reference evidence="3" key="1">
    <citation type="submission" date="2016-10" db="EMBL/GenBank/DDBJ databases">
        <authorList>
            <person name="Varghese N."/>
            <person name="Submissions S."/>
        </authorList>
    </citation>
    <scope>NUCLEOTIDE SEQUENCE [LARGE SCALE GENOMIC DNA]</scope>
    <source>
        <strain evidence="3">CGMCC 1.7738</strain>
    </source>
</reference>
<dbReference type="PANTHER" id="PTHR36174:SF1">
    <property type="entry name" value="LIPID II:GLYCINE GLYCYLTRANSFERASE"/>
    <property type="match status" value="1"/>
</dbReference>
<dbReference type="Gene3D" id="3.40.630.30">
    <property type="match status" value="1"/>
</dbReference>
<feature type="domain" description="BioF2-like acetyltransferase" evidence="1">
    <location>
        <begin position="166"/>
        <end position="296"/>
    </location>
</feature>
<dbReference type="PANTHER" id="PTHR36174">
    <property type="entry name" value="LIPID II:GLYCINE GLYCYLTRANSFERASE"/>
    <property type="match status" value="1"/>
</dbReference>
<name>A0A1I4GX09_9EURY</name>
<evidence type="ECO:0000313" key="3">
    <source>
        <dbReference type="Proteomes" id="UP000199607"/>
    </source>
</evidence>
<dbReference type="GO" id="GO:0016740">
    <property type="term" value="F:transferase activity"/>
    <property type="evidence" value="ECO:0007669"/>
    <property type="project" value="UniProtKB-KW"/>
</dbReference>
<keyword evidence="2" id="KW-0808">Transferase</keyword>
<dbReference type="InterPro" id="IPR016181">
    <property type="entry name" value="Acyl_CoA_acyltransferase"/>
</dbReference>
<dbReference type="STRING" id="553466.SAMN04487950_3469"/>
<proteinExistence type="predicted"/>